<dbReference type="AlphaFoldDB" id="A0A369Q7E6"/>
<dbReference type="Proteomes" id="UP000253727">
    <property type="component" value="Unassembled WGS sequence"/>
</dbReference>
<dbReference type="RefSeq" id="WP_181815641.1">
    <property type="nucleotide sequence ID" value="NZ_QBKA01000002.1"/>
</dbReference>
<accession>A0A369Q7E6</accession>
<reference evidence="2 3" key="1">
    <citation type="submission" date="2018-04" db="EMBL/GenBank/DDBJ databases">
        <title>Altererythrobacter sp. HME9302 genome sequencing and assembly.</title>
        <authorList>
            <person name="Kang H."/>
            <person name="Kim H."/>
            <person name="Joh K."/>
        </authorList>
    </citation>
    <scope>NUCLEOTIDE SEQUENCE [LARGE SCALE GENOMIC DNA]</scope>
    <source>
        <strain evidence="2 3">HME9302</strain>
    </source>
</reference>
<keyword evidence="3" id="KW-1185">Reference proteome</keyword>
<gene>
    <name evidence="2" type="ORF">HME9302_00265</name>
</gene>
<organism evidence="2 3">
    <name type="scientific">Alteripontixanthobacter maritimus</name>
    <dbReference type="NCBI Taxonomy" id="2161824"/>
    <lineage>
        <taxon>Bacteria</taxon>
        <taxon>Pseudomonadati</taxon>
        <taxon>Pseudomonadota</taxon>
        <taxon>Alphaproteobacteria</taxon>
        <taxon>Sphingomonadales</taxon>
        <taxon>Erythrobacteraceae</taxon>
        <taxon>Alteripontixanthobacter</taxon>
    </lineage>
</organism>
<dbReference type="EMBL" id="QBKA01000002">
    <property type="protein sequence ID" value="RDC59086.1"/>
    <property type="molecule type" value="Genomic_DNA"/>
</dbReference>
<evidence type="ECO:0000256" key="1">
    <source>
        <dbReference type="SAM" id="MobiDB-lite"/>
    </source>
</evidence>
<evidence type="ECO:0000313" key="3">
    <source>
        <dbReference type="Proteomes" id="UP000253727"/>
    </source>
</evidence>
<feature type="region of interest" description="Disordered" evidence="1">
    <location>
        <begin position="135"/>
        <end position="161"/>
    </location>
</feature>
<protein>
    <submittedName>
        <fullName evidence="2">Uncharacterized protein</fullName>
    </submittedName>
</protein>
<evidence type="ECO:0000313" key="2">
    <source>
        <dbReference type="EMBL" id="RDC59086.1"/>
    </source>
</evidence>
<proteinExistence type="predicted"/>
<feature type="compositionally biased region" description="Low complexity" evidence="1">
    <location>
        <begin position="142"/>
        <end position="161"/>
    </location>
</feature>
<comment type="caution">
    <text evidence="2">The sequence shown here is derived from an EMBL/GenBank/DDBJ whole genome shotgun (WGS) entry which is preliminary data.</text>
</comment>
<sequence length="161" mass="17667">MGLISRLNPVTGLRDFWDVFRQPQPYRIPILLASIAVTCGIVALVAAESVKGPPVRPDVTYITSFAPDRTDAEIIESNRLNQLRKDKVAQELERRLERRKDLYRALGRASGMDVDRIERELAEEEAAAARALDAELKEGERASGQAAAAANRPSGADASPE</sequence>
<name>A0A369Q7E6_9SPHN</name>